<dbReference type="PANTHER" id="PTHR34137:SF1">
    <property type="entry name" value="EXODEOXYRIBONUCLEASE 7 SMALL SUBUNIT"/>
    <property type="match status" value="1"/>
</dbReference>
<dbReference type="HAMAP" id="MF_00337">
    <property type="entry name" value="Exonuc_7_S"/>
    <property type="match status" value="1"/>
</dbReference>
<evidence type="ECO:0000256" key="5">
    <source>
        <dbReference type="ARBA" id="ARBA00022839"/>
    </source>
</evidence>
<dbReference type="GO" id="GO:0009318">
    <property type="term" value="C:exodeoxyribonuclease VII complex"/>
    <property type="evidence" value="ECO:0007669"/>
    <property type="project" value="UniProtKB-UniRule"/>
</dbReference>
<dbReference type="AlphaFoldDB" id="A0A1X6X149"/>
<dbReference type="EMBL" id="FWFG01000067">
    <property type="protein sequence ID" value="SLM92145.1"/>
    <property type="molecule type" value="Genomic_DNA"/>
</dbReference>
<dbReference type="GO" id="GO:0006308">
    <property type="term" value="P:DNA catabolic process"/>
    <property type="evidence" value="ECO:0007669"/>
    <property type="project" value="UniProtKB-UniRule"/>
</dbReference>
<name>A0A1X6X149_9MICO</name>
<accession>A0A1X6X149</accession>
<evidence type="ECO:0000256" key="3">
    <source>
        <dbReference type="ARBA" id="ARBA00022722"/>
    </source>
</evidence>
<evidence type="ECO:0000256" key="4">
    <source>
        <dbReference type="ARBA" id="ARBA00022801"/>
    </source>
</evidence>
<dbReference type="GO" id="GO:0005829">
    <property type="term" value="C:cytosol"/>
    <property type="evidence" value="ECO:0007669"/>
    <property type="project" value="TreeGrafter"/>
</dbReference>
<evidence type="ECO:0000256" key="1">
    <source>
        <dbReference type="ARBA" id="ARBA00009998"/>
    </source>
</evidence>
<sequence length="126" mass="13132">MTPRKPANAADNNTPDHDTPDLDTPGGGTAPDAAAPRADAAPAPAVAPAEDGTQLPPDIASLSYEAARDQLVEVVRRLESGQGGLEDSIGLWERGELLATRCQQWLDGARVRLDEAVAARSRPDAG</sequence>
<comment type="catalytic activity">
    <reaction evidence="6">
        <text>Exonucleolytic cleavage in either 5'- to 3'- or 3'- to 5'-direction to yield nucleoside 5'-phosphates.</text>
        <dbReference type="EC" id="3.1.11.6"/>
    </reaction>
</comment>
<gene>
    <name evidence="6" type="primary">xseB</name>
    <name evidence="8" type="ORF">FM110_07610</name>
</gene>
<comment type="subcellular location">
    <subcellularLocation>
        <location evidence="6">Cytoplasm</location>
    </subcellularLocation>
</comment>
<dbReference type="EC" id="3.1.11.6" evidence="6"/>
<keyword evidence="4 6" id="KW-0378">Hydrolase</keyword>
<comment type="function">
    <text evidence="6">Bidirectionally degrades single-stranded DNA into large acid-insoluble oligonucleotides, which are then degraded further into small acid-soluble oligonucleotides.</text>
</comment>
<evidence type="ECO:0000256" key="7">
    <source>
        <dbReference type="SAM" id="MobiDB-lite"/>
    </source>
</evidence>
<dbReference type="Proteomes" id="UP000195981">
    <property type="component" value="Unassembled WGS sequence"/>
</dbReference>
<comment type="similarity">
    <text evidence="1 6">Belongs to the XseB family.</text>
</comment>
<proteinExistence type="inferred from homology"/>
<dbReference type="Gene3D" id="1.10.287.1040">
    <property type="entry name" value="Exonuclease VII, small subunit"/>
    <property type="match status" value="1"/>
</dbReference>
<evidence type="ECO:0000256" key="2">
    <source>
        <dbReference type="ARBA" id="ARBA00022490"/>
    </source>
</evidence>
<dbReference type="NCBIfam" id="TIGR01280">
    <property type="entry name" value="xseB"/>
    <property type="match status" value="1"/>
</dbReference>
<evidence type="ECO:0000313" key="8">
    <source>
        <dbReference type="EMBL" id="SLM92145.1"/>
    </source>
</evidence>
<organism evidence="8 9">
    <name type="scientific">Brachybacterium nesterenkovii</name>
    <dbReference type="NCBI Taxonomy" id="47847"/>
    <lineage>
        <taxon>Bacteria</taxon>
        <taxon>Bacillati</taxon>
        <taxon>Actinomycetota</taxon>
        <taxon>Actinomycetes</taxon>
        <taxon>Micrococcales</taxon>
        <taxon>Dermabacteraceae</taxon>
        <taxon>Brachybacterium</taxon>
    </lineage>
</organism>
<dbReference type="OrthoDB" id="5244334at2"/>
<protein>
    <recommendedName>
        <fullName evidence="6">Exodeoxyribonuclease 7 small subunit</fullName>
        <ecNumber evidence="6">3.1.11.6</ecNumber>
    </recommendedName>
    <alternativeName>
        <fullName evidence="6">Exodeoxyribonuclease VII small subunit</fullName>
        <shortName evidence="6">Exonuclease VII small subunit</shortName>
    </alternativeName>
</protein>
<dbReference type="GO" id="GO:0008855">
    <property type="term" value="F:exodeoxyribonuclease VII activity"/>
    <property type="evidence" value="ECO:0007669"/>
    <property type="project" value="UniProtKB-UniRule"/>
</dbReference>
<dbReference type="PANTHER" id="PTHR34137">
    <property type="entry name" value="EXODEOXYRIBONUCLEASE 7 SMALL SUBUNIT"/>
    <property type="match status" value="1"/>
</dbReference>
<dbReference type="InterPro" id="IPR037004">
    <property type="entry name" value="Exonuc_VII_ssu_sf"/>
</dbReference>
<evidence type="ECO:0000313" key="9">
    <source>
        <dbReference type="Proteomes" id="UP000195981"/>
    </source>
</evidence>
<reference evidence="8 9" key="1">
    <citation type="submission" date="2017-02" db="EMBL/GenBank/DDBJ databases">
        <authorList>
            <person name="Peterson S.W."/>
        </authorList>
    </citation>
    <scope>NUCLEOTIDE SEQUENCE [LARGE SCALE GENOMIC DNA]</scope>
    <source>
        <strain evidence="8 9">CIP104813</strain>
    </source>
</reference>
<feature type="compositionally biased region" description="Low complexity" evidence="7">
    <location>
        <begin position="30"/>
        <end position="49"/>
    </location>
</feature>
<keyword evidence="2 6" id="KW-0963">Cytoplasm</keyword>
<evidence type="ECO:0000256" key="6">
    <source>
        <dbReference type="HAMAP-Rule" id="MF_00337"/>
    </source>
</evidence>
<dbReference type="SUPFAM" id="SSF116842">
    <property type="entry name" value="XseB-like"/>
    <property type="match status" value="1"/>
</dbReference>
<keyword evidence="5 6" id="KW-0269">Exonuclease</keyword>
<dbReference type="NCBIfam" id="NF002139">
    <property type="entry name" value="PRK00977.1-3"/>
    <property type="match status" value="1"/>
</dbReference>
<feature type="region of interest" description="Disordered" evidence="7">
    <location>
        <begin position="1"/>
        <end position="58"/>
    </location>
</feature>
<dbReference type="Pfam" id="PF02609">
    <property type="entry name" value="Exonuc_VII_S"/>
    <property type="match status" value="1"/>
</dbReference>
<keyword evidence="3 6" id="KW-0540">Nuclease</keyword>
<comment type="subunit">
    <text evidence="6">Heterooligomer composed of large and small subunits.</text>
</comment>
<keyword evidence="9" id="KW-1185">Reference proteome</keyword>
<dbReference type="InterPro" id="IPR003761">
    <property type="entry name" value="Exonuc_VII_S"/>
</dbReference>